<dbReference type="Gene3D" id="3.40.1000.10">
    <property type="entry name" value="Mog1/PsbP, alpha/beta/alpha sandwich"/>
    <property type="match status" value="1"/>
</dbReference>
<evidence type="ECO:0000313" key="1">
    <source>
        <dbReference type="EMBL" id="GAA2124785.1"/>
    </source>
</evidence>
<name>A0ABN2YBZ4_9ACTN</name>
<evidence type="ECO:0008006" key="3">
    <source>
        <dbReference type="Google" id="ProtNLM"/>
    </source>
</evidence>
<dbReference type="EMBL" id="BAAAQQ010000011">
    <property type="protein sequence ID" value="GAA2124785.1"/>
    <property type="molecule type" value="Genomic_DNA"/>
</dbReference>
<organism evidence="1 2">
    <name type="scientific">Nocardioides bigeumensis</name>
    <dbReference type="NCBI Taxonomy" id="433657"/>
    <lineage>
        <taxon>Bacteria</taxon>
        <taxon>Bacillati</taxon>
        <taxon>Actinomycetota</taxon>
        <taxon>Actinomycetes</taxon>
        <taxon>Propionibacteriales</taxon>
        <taxon>Nocardioidaceae</taxon>
        <taxon>Nocardioides</taxon>
    </lineage>
</organism>
<proteinExistence type="predicted"/>
<gene>
    <name evidence="1" type="ORF">GCM10009843_21810</name>
</gene>
<evidence type="ECO:0000313" key="2">
    <source>
        <dbReference type="Proteomes" id="UP001500575"/>
    </source>
</evidence>
<protein>
    <recommendedName>
        <fullName evidence="3">DUF1795 domain-containing protein</fullName>
    </recommendedName>
</protein>
<dbReference type="InterPro" id="IPR016123">
    <property type="entry name" value="Mog1/PsbP_a/b/a-sand"/>
</dbReference>
<sequence length="139" mass="15492">MDSQQLRRIEAPRPADWFFKESVTVIAPHGEANVIISGEPLGPGISVDRYADIQGELLAAEFPGFHQEFFEPTVVFGHHLGYLRQFSWRPPDGVPVTQLQCYAVEESRGYTGTATTPATAFSRHEHVLRWVLVNASIDG</sequence>
<comment type="caution">
    <text evidence="1">The sequence shown here is derived from an EMBL/GenBank/DDBJ whole genome shotgun (WGS) entry which is preliminary data.</text>
</comment>
<accession>A0ABN2YBZ4</accession>
<keyword evidence="2" id="KW-1185">Reference proteome</keyword>
<reference evidence="1 2" key="1">
    <citation type="journal article" date="2019" name="Int. J. Syst. Evol. Microbiol.">
        <title>The Global Catalogue of Microorganisms (GCM) 10K type strain sequencing project: providing services to taxonomists for standard genome sequencing and annotation.</title>
        <authorList>
            <consortium name="The Broad Institute Genomics Platform"/>
            <consortium name="The Broad Institute Genome Sequencing Center for Infectious Disease"/>
            <person name="Wu L."/>
            <person name="Ma J."/>
        </authorList>
    </citation>
    <scope>NUCLEOTIDE SEQUENCE [LARGE SCALE GENOMIC DNA]</scope>
    <source>
        <strain evidence="1 2">JCM 16021</strain>
    </source>
</reference>
<dbReference type="Proteomes" id="UP001500575">
    <property type="component" value="Unassembled WGS sequence"/>
</dbReference>
<dbReference type="SUPFAM" id="SSF55724">
    <property type="entry name" value="Mog1p/PsbP-like"/>
    <property type="match status" value="1"/>
</dbReference>
<dbReference type="RefSeq" id="WP_344303746.1">
    <property type="nucleotide sequence ID" value="NZ_BAAAQQ010000011.1"/>
</dbReference>